<dbReference type="GO" id="GO:0003824">
    <property type="term" value="F:catalytic activity"/>
    <property type="evidence" value="ECO:0007669"/>
    <property type="project" value="InterPro"/>
</dbReference>
<dbReference type="GO" id="GO:0015385">
    <property type="term" value="F:sodium:proton antiporter activity"/>
    <property type="evidence" value="ECO:0007669"/>
    <property type="project" value="InterPro"/>
</dbReference>
<feature type="chain" id="PRO_5013310216" description="Sodium/hydrogen exchanger" evidence="12">
    <location>
        <begin position="23"/>
        <end position="1376"/>
    </location>
</feature>
<keyword evidence="8 9" id="KW-0739">Sodium transport</keyword>
<keyword evidence="12" id="KW-0732">Signal</keyword>
<dbReference type="Pfam" id="PF00999">
    <property type="entry name" value="Na_H_Exchanger"/>
    <property type="match status" value="2"/>
</dbReference>
<organism evidence="14 15">
    <name type="scientific">Stylophora pistillata</name>
    <name type="common">Smooth cauliflower coral</name>
    <dbReference type="NCBI Taxonomy" id="50429"/>
    <lineage>
        <taxon>Eukaryota</taxon>
        <taxon>Metazoa</taxon>
        <taxon>Cnidaria</taxon>
        <taxon>Anthozoa</taxon>
        <taxon>Hexacorallia</taxon>
        <taxon>Scleractinia</taxon>
        <taxon>Astrocoeniina</taxon>
        <taxon>Pocilloporidae</taxon>
        <taxon>Stylophora</taxon>
    </lineage>
</organism>
<dbReference type="SUPFAM" id="SSF56219">
    <property type="entry name" value="DNase I-like"/>
    <property type="match status" value="1"/>
</dbReference>
<dbReference type="CDD" id="cd01650">
    <property type="entry name" value="RT_nLTR_like"/>
    <property type="match status" value="1"/>
</dbReference>
<evidence type="ECO:0000256" key="6">
    <source>
        <dbReference type="ARBA" id="ARBA00023065"/>
    </source>
</evidence>
<feature type="transmembrane region" description="Helical" evidence="11">
    <location>
        <begin position="320"/>
        <end position="342"/>
    </location>
</feature>
<evidence type="ECO:0000256" key="11">
    <source>
        <dbReference type="SAM" id="Phobius"/>
    </source>
</evidence>
<dbReference type="InterPro" id="IPR005135">
    <property type="entry name" value="Endo/exonuclease/phosphatase"/>
</dbReference>
<dbReference type="InterPro" id="IPR004709">
    <property type="entry name" value="NaH_exchanger"/>
</dbReference>
<evidence type="ECO:0000256" key="4">
    <source>
        <dbReference type="ARBA" id="ARBA00022989"/>
    </source>
</evidence>
<feature type="transmembrane region" description="Helical" evidence="11">
    <location>
        <begin position="96"/>
        <end position="119"/>
    </location>
</feature>
<keyword evidence="3 9" id="KW-0812">Transmembrane</keyword>
<feature type="compositionally biased region" description="Basic and acidic residues" evidence="10">
    <location>
        <begin position="649"/>
        <end position="678"/>
    </location>
</feature>
<gene>
    <name evidence="14" type="primary">Slc9a2</name>
    <name evidence="14" type="ORF">AWC38_SpisGene4827</name>
</gene>
<reference evidence="15" key="1">
    <citation type="journal article" date="2017" name="bioRxiv">
        <title>Comparative analysis of the genomes of Stylophora pistillata and Acropora digitifera provides evidence for extensive differences between species of corals.</title>
        <authorList>
            <person name="Voolstra C.R."/>
            <person name="Li Y."/>
            <person name="Liew Y.J."/>
            <person name="Baumgarten S."/>
            <person name="Zoccola D."/>
            <person name="Flot J.-F."/>
            <person name="Tambutte S."/>
            <person name="Allemand D."/>
            <person name="Aranda M."/>
        </authorList>
    </citation>
    <scope>NUCLEOTIDE SEQUENCE [LARGE SCALE GENOMIC DNA]</scope>
</reference>
<comment type="caution">
    <text evidence="14">The sequence shown here is derived from an EMBL/GenBank/DDBJ whole genome shotgun (WGS) entry which is preliminary data.</text>
</comment>
<protein>
    <recommendedName>
        <fullName evidence="9">Sodium/hydrogen exchanger</fullName>
    </recommendedName>
</protein>
<keyword evidence="15" id="KW-1185">Reference proteome</keyword>
<dbReference type="GO" id="GO:0098719">
    <property type="term" value="P:sodium ion import across plasma membrane"/>
    <property type="evidence" value="ECO:0007669"/>
    <property type="project" value="TreeGrafter"/>
</dbReference>
<sequence>MNFINPVAILLSVCVLILRVESSVDDKQSASHNNTSHENGTPGHASDPPPELKVAKFDFAYVAGPLTIIVWILIASFAKLVFHLSHKLSSIVPESCLVIVLGIVIGGIMKIVLEAGYFLQDRAFFNNIGTILLYAVVGTIFNTFTVGLSLFGVSLTGGLNLTLMHTLTFAALIAAVDPVAVLAVFEEIHVNVMLYILVFGESLLNDAVTVVLYHLFEGLAGFDEVSYKEILTGFASFFVVSLGGTTLGLLWGLATAFVTKYTDHVRVIEPIFVFIMSYLSYLTAELFHLSGIMSSSSETLIFMFLGVQVVSWSHEWNTQFVFVTLVFLLVFRALGVVILTFLANRFGRINKLSAVDQFIMSYGGIRGAVSFSLAVLLDEHHFPMKNMFVTTTIVMVLFTVFFQGMTIKPLVRILHVKLRGKEQLSMCVELNEKLLDHLVAGIEEISGHHGHGYYWEMLEYVHTHYLRRWLIRDNDRDALTRLEKEGSGSAIFPTNIPLELLAKSAFEASAICAKAGEDVRVPDAIQVDWRASGVPSGGELEIHDTSMHSLNNLIERNRRSILVNSKPIHFHRKHKPRHHHKRHKHHKRHEQLPKKQLSAILEEDDEAGRTSPSAEYPVGPIPSSSEDEERGISFEAKPKGRIGRYPSFESKDVGPHEPLLKNVDDEDTKEKDDRKPTEDLPTEPDSIPLDSFVVQVDSDKGEDKNAESEISINKKELAIKDYAVDNNVDILAMTETWLSNNENYNFFITEVCPTEYQFYHVPQKNSRGGGVGLLIKKHVKVTKQTQRNFKSFEYLDIVTTCSTGSTRIVTIYRLPPSKANQLNSALFFEEFCILTEQLVVFPGNLLIVGDFNYHVDNISNLDTVKFNNILESFGLVQHVNGPTHKKGHTLDLIITRAEDELVNSTEIRDPMLSDHYAVHCKLRLKKPPLKQKEISYRKLRSVNMGSFNDDLQQSNLLSTSTPDLTGLIEKYENTLTEILEMQAPLKRRVITLRPSAPWYHEVPKSWEANKRPCHAEFKEFSDVREREIEGFVDTIGEKPCDLDPIPASILKECKSALLPVLTNIVNVSLQSASMPAALKAAAIKPKLKKDNLDSEDYSNFRPISNLKVTSKIIEKPVSCQLSDHLRDNDLEESFQSAYRRFHSTETALLRVQNDILLEIDNQKCVVMLLLDMSAAFDAVDHDLLLERMAKRYGVKGNVLKWFRPYLQDRKQFVIIDGNKSKTKELRYGVPQGSVLGPILYLSYTSPTGDIIRRHGLNYHLYADDTRLSPFQAQPSSIAKIEACVSEIDSWMVCNKLKLNREKTELLILSARHRPPPLIEYVDVSGERIEPFPSARNIGVIFDEHMSLDKHVTSICKACFFHLRNISKIRLPISSRY</sequence>
<dbReference type="PRINTS" id="PR01084">
    <property type="entry name" value="NAHEXCHNGR"/>
</dbReference>
<feature type="region of interest" description="Disordered" evidence="10">
    <location>
        <begin position="567"/>
        <end position="688"/>
    </location>
</feature>
<feature type="transmembrane region" description="Helical" evidence="11">
    <location>
        <begin position="354"/>
        <end position="376"/>
    </location>
</feature>
<dbReference type="Gene3D" id="6.10.140.1330">
    <property type="match status" value="1"/>
</dbReference>
<dbReference type="InterPro" id="IPR018422">
    <property type="entry name" value="Cation/H_exchanger_CPA1"/>
</dbReference>
<dbReference type="InterPro" id="IPR006153">
    <property type="entry name" value="Cation/H_exchanger_TM"/>
</dbReference>
<keyword evidence="2 9" id="KW-0813">Transport</keyword>
<proteinExistence type="inferred from homology"/>
<feature type="transmembrane region" description="Helical" evidence="11">
    <location>
        <begin position="192"/>
        <end position="216"/>
    </location>
</feature>
<dbReference type="Pfam" id="PF00078">
    <property type="entry name" value="RVT_1"/>
    <property type="match status" value="1"/>
</dbReference>
<dbReference type="NCBIfam" id="TIGR00840">
    <property type="entry name" value="b_cpa1"/>
    <property type="match status" value="1"/>
</dbReference>
<feature type="region of interest" description="Disordered" evidence="10">
    <location>
        <begin position="28"/>
        <end position="48"/>
    </location>
</feature>
<evidence type="ECO:0000256" key="1">
    <source>
        <dbReference type="ARBA" id="ARBA00004141"/>
    </source>
</evidence>
<feature type="transmembrane region" description="Helical" evidence="11">
    <location>
        <begin position="167"/>
        <end position="186"/>
    </location>
</feature>
<evidence type="ECO:0000256" key="5">
    <source>
        <dbReference type="ARBA" id="ARBA00023053"/>
    </source>
</evidence>
<evidence type="ECO:0000256" key="3">
    <source>
        <dbReference type="ARBA" id="ARBA00022692"/>
    </source>
</evidence>
<dbReference type="SUPFAM" id="SSF56672">
    <property type="entry name" value="DNA/RNA polymerases"/>
    <property type="match status" value="1"/>
</dbReference>
<dbReference type="InterPro" id="IPR036691">
    <property type="entry name" value="Endo/exonu/phosph_ase_sf"/>
</dbReference>
<feature type="signal peptide" evidence="12">
    <location>
        <begin position="1"/>
        <end position="22"/>
    </location>
</feature>
<keyword evidence="6 9" id="KW-0406">Ion transport</keyword>
<feature type="compositionally biased region" description="Polar residues" evidence="10">
    <location>
        <begin position="30"/>
        <end position="39"/>
    </location>
</feature>
<feature type="compositionally biased region" description="Basic residues" evidence="10">
    <location>
        <begin position="568"/>
        <end position="589"/>
    </location>
</feature>
<comment type="subcellular location">
    <subcellularLocation>
        <location evidence="1">Membrane</location>
        <topology evidence="1">Multi-pass membrane protein</topology>
    </subcellularLocation>
</comment>
<feature type="transmembrane region" description="Helical" evidence="11">
    <location>
        <begin position="299"/>
        <end position="314"/>
    </location>
</feature>
<evidence type="ECO:0000313" key="14">
    <source>
        <dbReference type="EMBL" id="PFX30385.1"/>
    </source>
</evidence>
<keyword evidence="9" id="KW-0050">Antiport</keyword>
<dbReference type="Proteomes" id="UP000225706">
    <property type="component" value="Unassembled WGS sequence"/>
</dbReference>
<comment type="similarity">
    <text evidence="9">Belongs to the monovalent cation:proton antiporter 1 (CPA1) transporter (TC 2.A.36) family.</text>
</comment>
<feature type="transmembrane region" description="Helical" evidence="11">
    <location>
        <begin position="59"/>
        <end position="84"/>
    </location>
</feature>
<evidence type="ECO:0000313" key="15">
    <source>
        <dbReference type="Proteomes" id="UP000225706"/>
    </source>
</evidence>
<dbReference type="InterPro" id="IPR043502">
    <property type="entry name" value="DNA/RNA_pol_sf"/>
</dbReference>
<dbReference type="Gene3D" id="3.60.10.10">
    <property type="entry name" value="Endonuclease/exonuclease/phosphatase"/>
    <property type="match status" value="1"/>
</dbReference>
<feature type="domain" description="Reverse transcriptase" evidence="13">
    <location>
        <begin position="1067"/>
        <end position="1325"/>
    </location>
</feature>
<dbReference type="GO" id="GO:0005886">
    <property type="term" value="C:plasma membrane"/>
    <property type="evidence" value="ECO:0007669"/>
    <property type="project" value="TreeGrafter"/>
</dbReference>
<dbReference type="PANTHER" id="PTHR10110">
    <property type="entry name" value="SODIUM/HYDROGEN EXCHANGER"/>
    <property type="match status" value="1"/>
</dbReference>
<dbReference type="STRING" id="50429.A0A2B4SPT6"/>
<dbReference type="PANTHER" id="PTHR10110:SF98">
    <property type="entry name" value="SODIUM_HYDROGEN EXCHANGER"/>
    <property type="match status" value="1"/>
</dbReference>
<evidence type="ECO:0000259" key="13">
    <source>
        <dbReference type="PROSITE" id="PS50878"/>
    </source>
</evidence>
<evidence type="ECO:0000256" key="8">
    <source>
        <dbReference type="ARBA" id="ARBA00023201"/>
    </source>
</evidence>
<feature type="transmembrane region" description="Helical" evidence="11">
    <location>
        <begin position="131"/>
        <end position="155"/>
    </location>
</feature>
<dbReference type="Pfam" id="PF03372">
    <property type="entry name" value="Exo_endo_phos"/>
    <property type="match status" value="1"/>
</dbReference>
<dbReference type="GO" id="GO:0051453">
    <property type="term" value="P:regulation of intracellular pH"/>
    <property type="evidence" value="ECO:0007669"/>
    <property type="project" value="TreeGrafter"/>
</dbReference>
<keyword evidence="7 11" id="KW-0472">Membrane</keyword>
<evidence type="ECO:0000256" key="9">
    <source>
        <dbReference type="RuleBase" id="RU003722"/>
    </source>
</evidence>
<dbReference type="InterPro" id="IPR000477">
    <property type="entry name" value="RT_dom"/>
</dbReference>
<dbReference type="EMBL" id="LSMT01000051">
    <property type="protein sequence ID" value="PFX30385.1"/>
    <property type="molecule type" value="Genomic_DNA"/>
</dbReference>
<feature type="transmembrane region" description="Helical" evidence="11">
    <location>
        <begin position="388"/>
        <end position="411"/>
    </location>
</feature>
<dbReference type="OrthoDB" id="196264at2759"/>
<evidence type="ECO:0000256" key="10">
    <source>
        <dbReference type="SAM" id="MobiDB-lite"/>
    </source>
</evidence>
<keyword evidence="4 11" id="KW-1133">Transmembrane helix</keyword>
<dbReference type="GO" id="GO:0015386">
    <property type="term" value="F:potassium:proton antiporter activity"/>
    <property type="evidence" value="ECO:0007669"/>
    <property type="project" value="TreeGrafter"/>
</dbReference>
<feature type="transmembrane region" description="Helical" evidence="11">
    <location>
        <begin position="237"/>
        <end position="258"/>
    </location>
</feature>
<feature type="transmembrane region" description="Helical" evidence="11">
    <location>
        <begin position="270"/>
        <end position="287"/>
    </location>
</feature>
<accession>A0A2B4SPT6</accession>
<evidence type="ECO:0000256" key="12">
    <source>
        <dbReference type="SAM" id="SignalP"/>
    </source>
</evidence>
<keyword evidence="5" id="KW-0915">Sodium</keyword>
<dbReference type="PROSITE" id="PS50878">
    <property type="entry name" value="RT_POL"/>
    <property type="match status" value="1"/>
</dbReference>
<evidence type="ECO:0000256" key="2">
    <source>
        <dbReference type="ARBA" id="ARBA00022448"/>
    </source>
</evidence>
<name>A0A2B4SPT6_STYPI</name>
<evidence type="ECO:0000256" key="7">
    <source>
        <dbReference type="ARBA" id="ARBA00023136"/>
    </source>
</evidence>